<evidence type="ECO:0000256" key="3">
    <source>
        <dbReference type="ARBA" id="ARBA00022679"/>
    </source>
</evidence>
<comment type="caution">
    <text evidence="6">The sequence shown here is derived from an EMBL/GenBank/DDBJ whole genome shotgun (WGS) entry which is preliminary data.</text>
</comment>
<dbReference type="PANTHER" id="PTHR43630:SF1">
    <property type="entry name" value="POLY-BETA-1,6-N-ACETYL-D-GLUCOSAMINE SYNTHASE"/>
    <property type="match status" value="1"/>
</dbReference>
<dbReference type="PANTHER" id="PTHR43630">
    <property type="entry name" value="POLY-BETA-1,6-N-ACETYL-D-GLUCOSAMINE SYNTHASE"/>
    <property type="match status" value="1"/>
</dbReference>
<reference evidence="6 7" key="1">
    <citation type="journal article" date="2011" name="J. Microbiol.">
        <title>Gramella jeungdoensis sp. nov., isolated from a solar saltern in Korea.</title>
        <authorList>
            <person name="Joung Y."/>
            <person name="Kim H."/>
            <person name="Jang T."/>
            <person name="Ahn T.S."/>
            <person name="Joh K."/>
        </authorList>
    </citation>
    <scope>NUCLEOTIDE SEQUENCE [LARGE SCALE GENOMIC DNA]</scope>
    <source>
        <strain evidence="6 7">KCTC 23123</strain>
    </source>
</reference>
<feature type="transmembrane region" description="Helical" evidence="4">
    <location>
        <begin position="283"/>
        <end position="302"/>
    </location>
</feature>
<gene>
    <name evidence="6" type="ORF">E2488_05335</name>
</gene>
<dbReference type="InterPro" id="IPR001173">
    <property type="entry name" value="Glyco_trans_2-like"/>
</dbReference>
<dbReference type="Pfam" id="PF00535">
    <property type="entry name" value="Glycos_transf_2"/>
    <property type="match status" value="1"/>
</dbReference>
<dbReference type="EMBL" id="SNQI01000002">
    <property type="protein sequence ID" value="TEW74948.1"/>
    <property type="molecule type" value="Genomic_DNA"/>
</dbReference>
<comment type="similarity">
    <text evidence="1">Belongs to the glycosyltransferase 2 family.</text>
</comment>
<dbReference type="RefSeq" id="WP_134247318.1">
    <property type="nucleotide sequence ID" value="NZ_SNQI01000002.1"/>
</dbReference>
<dbReference type="GO" id="GO:0016757">
    <property type="term" value="F:glycosyltransferase activity"/>
    <property type="evidence" value="ECO:0007669"/>
    <property type="project" value="UniProtKB-KW"/>
</dbReference>
<protein>
    <submittedName>
        <fullName evidence="6">Glycosyltransferase</fullName>
    </submittedName>
</protein>
<keyword evidence="4" id="KW-1133">Transmembrane helix</keyword>
<keyword evidence="3 6" id="KW-0808">Transferase</keyword>
<sequence>MIFIAAIISICYFSIICSLIIGFDKLKNIENKNTIPKNKFSIIVPFRNEAKNLPLLLHSFSEIAYPKTLFEIILVNDASSDNYIPIIEAFKIKNPTINYTLINNTNITNSPKKEALTTAIKISKFNWIVTTDADCNVQKNWLNLFNQTIEDKNALFIAAPVKFKYEATFLHHFQNLNFISLLGSTIGSFGIKKPIMCNGANLCYNKATFFELNGFEGNEAITSGDDIFLLEKIAQKSSEKVCYLKANEAIVATSSEKNWSQFFNQQLRWASKTTTYNNWFSKFVGLIVFIENLLVIILGGSSLFISEYWMYFIIVFISKILLDFILIFKTANFFNSPKWLHYYLIISVIYSAFIVLIALSTLFKNYQWKDRVFKK</sequence>
<dbReference type="AlphaFoldDB" id="A0A4Y8ASW7"/>
<evidence type="ECO:0000259" key="5">
    <source>
        <dbReference type="Pfam" id="PF00535"/>
    </source>
</evidence>
<dbReference type="SUPFAM" id="SSF53448">
    <property type="entry name" value="Nucleotide-diphospho-sugar transferases"/>
    <property type="match status" value="1"/>
</dbReference>
<feature type="domain" description="Glycosyltransferase 2-like" evidence="5">
    <location>
        <begin position="41"/>
        <end position="186"/>
    </location>
</feature>
<accession>A0A4Y8ASW7</accession>
<keyword evidence="4" id="KW-0472">Membrane</keyword>
<feature type="transmembrane region" description="Helical" evidence="4">
    <location>
        <begin position="6"/>
        <end position="23"/>
    </location>
</feature>
<dbReference type="Proteomes" id="UP000298517">
    <property type="component" value="Unassembled WGS sequence"/>
</dbReference>
<evidence type="ECO:0000256" key="1">
    <source>
        <dbReference type="ARBA" id="ARBA00006739"/>
    </source>
</evidence>
<dbReference type="Gene3D" id="3.90.550.10">
    <property type="entry name" value="Spore Coat Polysaccharide Biosynthesis Protein SpsA, Chain A"/>
    <property type="match status" value="1"/>
</dbReference>
<dbReference type="InterPro" id="IPR029044">
    <property type="entry name" value="Nucleotide-diphossugar_trans"/>
</dbReference>
<keyword evidence="7" id="KW-1185">Reference proteome</keyword>
<organism evidence="6 7">
    <name type="scientific">Gramella jeungdoensis</name>
    <dbReference type="NCBI Taxonomy" id="708091"/>
    <lineage>
        <taxon>Bacteria</taxon>
        <taxon>Pseudomonadati</taxon>
        <taxon>Bacteroidota</taxon>
        <taxon>Flavobacteriia</taxon>
        <taxon>Flavobacteriales</taxon>
        <taxon>Flavobacteriaceae</taxon>
        <taxon>Christiangramia</taxon>
    </lineage>
</organism>
<evidence type="ECO:0000256" key="2">
    <source>
        <dbReference type="ARBA" id="ARBA00022676"/>
    </source>
</evidence>
<dbReference type="OrthoDB" id="9805625at2"/>
<feature type="transmembrane region" description="Helical" evidence="4">
    <location>
        <begin position="340"/>
        <end position="363"/>
    </location>
</feature>
<evidence type="ECO:0000313" key="7">
    <source>
        <dbReference type="Proteomes" id="UP000298517"/>
    </source>
</evidence>
<evidence type="ECO:0000256" key="4">
    <source>
        <dbReference type="SAM" id="Phobius"/>
    </source>
</evidence>
<proteinExistence type="inferred from homology"/>
<keyword evidence="4" id="KW-0812">Transmembrane</keyword>
<feature type="transmembrane region" description="Helical" evidence="4">
    <location>
        <begin position="308"/>
        <end position="328"/>
    </location>
</feature>
<evidence type="ECO:0000313" key="6">
    <source>
        <dbReference type="EMBL" id="TEW74948.1"/>
    </source>
</evidence>
<keyword evidence="2" id="KW-0328">Glycosyltransferase</keyword>
<name>A0A4Y8ASW7_9FLAO</name>